<accession>H8GRJ1</accession>
<dbReference type="InterPro" id="IPR026325">
    <property type="entry name" value="DUF932"/>
</dbReference>
<keyword evidence="2" id="KW-1185">Reference proteome</keyword>
<dbReference type="Pfam" id="PF06067">
    <property type="entry name" value="DUF932"/>
    <property type="match status" value="1"/>
</dbReference>
<dbReference type="HOGENOM" id="CLU_059317_0_0_6"/>
<sequence length="283" mass="31860">MNSFNHQPSLAASFKSVSGLVRSDKPLSDDDIIRAAPSVFAESAHESRSSRYAYIPTIEVVNGLRREGFEPFMACQAGSRIEGKATYTKHMLRFRHSSQINGEEANEIILVNSHDGTSSYQMLAGCFRFVCHNGLICGDTVEDFRIRHSGNVVGNVIEGAFNILDEFERVDASKDIMKQIELRPEHQQAFARAALQLRYDPEENIPVVPQQLNEARRFDDRGTDLWRTFNRVQENMLRGGLSGRNVKGRRTTTREIKSVSENIRLNRALWTLAEEMAALAGAN</sequence>
<geneLocation type="plasmid" evidence="1 2">
    <name>pMETAL01</name>
</geneLocation>
<protein>
    <recommendedName>
        <fullName evidence="3">DUF945 domain-containing protein</fullName>
    </recommendedName>
</protein>
<dbReference type="RefSeq" id="WP_005375190.1">
    <property type="nucleotide sequence ID" value="NZ_CM001476.1"/>
</dbReference>
<evidence type="ECO:0000313" key="2">
    <source>
        <dbReference type="Proteomes" id="UP000005090"/>
    </source>
</evidence>
<organism evidence="1 2">
    <name type="scientific">Methylomicrobium album BG8</name>
    <dbReference type="NCBI Taxonomy" id="686340"/>
    <lineage>
        <taxon>Bacteria</taxon>
        <taxon>Pseudomonadati</taxon>
        <taxon>Pseudomonadota</taxon>
        <taxon>Gammaproteobacteria</taxon>
        <taxon>Methylococcales</taxon>
        <taxon>Methylococcaceae</taxon>
        <taxon>Methylomicrobium</taxon>
    </lineage>
</organism>
<name>H8GRJ1_METAL</name>
<evidence type="ECO:0000313" key="1">
    <source>
        <dbReference type="EMBL" id="EIC27833.1"/>
    </source>
</evidence>
<dbReference type="AlphaFoldDB" id="H8GRJ1"/>
<dbReference type="EMBL" id="CM001476">
    <property type="protein sequence ID" value="EIC27833.1"/>
    <property type="molecule type" value="Genomic_DNA"/>
</dbReference>
<dbReference type="Proteomes" id="UP000005090">
    <property type="component" value="Plasmid pMETAL01"/>
</dbReference>
<proteinExistence type="predicted"/>
<dbReference type="eggNOG" id="ENOG502Z7MD">
    <property type="taxonomic scope" value="Bacteria"/>
</dbReference>
<keyword evidence="1" id="KW-0614">Plasmid</keyword>
<reference evidence="1 2" key="1">
    <citation type="journal article" date="2013" name="Genome Announc.">
        <title>Genome Sequence of the Obligate Gammaproteobacterial Methanotroph Methylomicrobium album Strain BG8.</title>
        <authorList>
            <person name="Kits K.D."/>
            <person name="Kalyuzhnaya M.G."/>
            <person name="Klotz M.G."/>
            <person name="Jetten M.S."/>
            <person name="Op den Camp H.J."/>
            <person name="Vuilleumier S."/>
            <person name="Bringel F."/>
            <person name="Dispirito A.A."/>
            <person name="Murrell J.C."/>
            <person name="Bruce D."/>
            <person name="Cheng J.F."/>
            <person name="Copeland A."/>
            <person name="Goodwin L."/>
            <person name="Hauser L."/>
            <person name="Lajus A."/>
            <person name="Land M.L."/>
            <person name="Lapidus A."/>
            <person name="Lucas S."/>
            <person name="Medigue C."/>
            <person name="Pitluck S."/>
            <person name="Woyke T."/>
            <person name="Zeytun A."/>
            <person name="Stein L.Y."/>
        </authorList>
    </citation>
    <scope>NUCLEOTIDE SEQUENCE [LARGE SCALE GENOMIC DNA]</scope>
    <source>
        <strain evidence="1 2">BG8</strain>
        <plasmid evidence="1">pMETAL01</plasmid>
    </source>
</reference>
<gene>
    <name evidence="1" type="ORF">Metal_4002</name>
</gene>
<evidence type="ECO:0008006" key="3">
    <source>
        <dbReference type="Google" id="ProtNLM"/>
    </source>
</evidence>